<dbReference type="AlphaFoldDB" id="A0A839T5X7"/>
<dbReference type="InterPro" id="IPR011990">
    <property type="entry name" value="TPR-like_helical_dom_sf"/>
</dbReference>
<dbReference type="SUPFAM" id="SSF81901">
    <property type="entry name" value="HCP-like"/>
    <property type="match status" value="1"/>
</dbReference>
<dbReference type="Proteomes" id="UP000549250">
    <property type="component" value="Unassembled WGS sequence"/>
</dbReference>
<protein>
    <submittedName>
        <fullName evidence="1">TPR repeat protein</fullName>
    </submittedName>
</protein>
<comment type="caution">
    <text evidence="1">The sequence shown here is derived from an EMBL/GenBank/DDBJ whole genome shotgun (WGS) entry which is preliminary data.</text>
</comment>
<evidence type="ECO:0000313" key="2">
    <source>
        <dbReference type="Proteomes" id="UP000549250"/>
    </source>
</evidence>
<name>A0A839T5X7_AZOMA</name>
<dbReference type="EMBL" id="JACHXI010000021">
    <property type="protein sequence ID" value="MBB3104917.1"/>
    <property type="molecule type" value="Genomic_DNA"/>
</dbReference>
<sequence length="143" mass="16185">MILSPLMRHHSTSMPIISPYSFSTRIPLRVATWLLDSQRLGQTAFAKRMAGHLLKQPAREGVVSAQSRLGRLLCKDCDNRRDRRIGESLLRQAARAGDSQAQLELGRLLSLSCRYESRKARYWLTLAANNSGSHEARQLLKEL</sequence>
<keyword evidence="2" id="KW-1185">Reference proteome</keyword>
<organism evidence="1 2">
    <name type="scientific">Azomonas macrocytogenes</name>
    <name type="common">Azotobacter macrocytogenes</name>
    <dbReference type="NCBI Taxonomy" id="69962"/>
    <lineage>
        <taxon>Bacteria</taxon>
        <taxon>Pseudomonadati</taxon>
        <taxon>Pseudomonadota</taxon>
        <taxon>Gammaproteobacteria</taxon>
        <taxon>Pseudomonadales</taxon>
        <taxon>Pseudomonadaceae</taxon>
        <taxon>Azomonas</taxon>
    </lineage>
</organism>
<proteinExistence type="predicted"/>
<reference evidence="1 2" key="1">
    <citation type="submission" date="2020-08" db="EMBL/GenBank/DDBJ databases">
        <title>Genomic Encyclopedia of Type Strains, Phase III (KMG-III): the genomes of soil and plant-associated and newly described type strains.</title>
        <authorList>
            <person name="Whitman W."/>
        </authorList>
    </citation>
    <scope>NUCLEOTIDE SEQUENCE [LARGE SCALE GENOMIC DNA]</scope>
    <source>
        <strain evidence="1 2">CECT 4462</strain>
    </source>
</reference>
<accession>A0A839T5X7</accession>
<gene>
    <name evidence="1" type="ORF">FHR87_003345</name>
</gene>
<dbReference type="Gene3D" id="1.25.40.10">
    <property type="entry name" value="Tetratricopeptide repeat domain"/>
    <property type="match status" value="1"/>
</dbReference>
<evidence type="ECO:0000313" key="1">
    <source>
        <dbReference type="EMBL" id="MBB3104917.1"/>
    </source>
</evidence>